<feature type="repeat" description="TPR" evidence="3">
    <location>
        <begin position="394"/>
        <end position="427"/>
    </location>
</feature>
<dbReference type="PROSITE" id="PS50005">
    <property type="entry name" value="TPR"/>
    <property type="match status" value="4"/>
</dbReference>
<dbReference type="Pfam" id="PF07719">
    <property type="entry name" value="TPR_2"/>
    <property type="match status" value="1"/>
</dbReference>
<evidence type="ECO:0000259" key="5">
    <source>
        <dbReference type="Pfam" id="PF13231"/>
    </source>
</evidence>
<keyword evidence="4" id="KW-0472">Membrane</keyword>
<feature type="repeat" description="TPR" evidence="3">
    <location>
        <begin position="504"/>
        <end position="537"/>
    </location>
</feature>
<feature type="transmembrane region" description="Helical" evidence="4">
    <location>
        <begin position="298"/>
        <end position="319"/>
    </location>
</feature>
<evidence type="ECO:0000256" key="4">
    <source>
        <dbReference type="SAM" id="Phobius"/>
    </source>
</evidence>
<keyword evidence="4" id="KW-1133">Transmembrane helix</keyword>
<feature type="repeat" description="TPR" evidence="3">
    <location>
        <begin position="462"/>
        <end position="495"/>
    </location>
</feature>
<feature type="transmembrane region" description="Helical" evidence="4">
    <location>
        <begin position="12"/>
        <end position="31"/>
    </location>
</feature>
<feature type="domain" description="Glycosyltransferase RgtA/B/C/D-like" evidence="5">
    <location>
        <begin position="70"/>
        <end position="214"/>
    </location>
</feature>
<gene>
    <name evidence="6" type="ORF">A3B50_00965</name>
</gene>
<dbReference type="Gene3D" id="1.25.40.10">
    <property type="entry name" value="Tetratricopeptide repeat domain"/>
    <property type="match status" value="1"/>
</dbReference>
<name>A0A1F7J5E7_9BACT</name>
<feature type="transmembrane region" description="Helical" evidence="4">
    <location>
        <begin position="325"/>
        <end position="342"/>
    </location>
</feature>
<dbReference type="Pfam" id="PF13231">
    <property type="entry name" value="PMT_2"/>
    <property type="match status" value="1"/>
</dbReference>
<evidence type="ECO:0000313" key="6">
    <source>
        <dbReference type="EMBL" id="OGK50832.1"/>
    </source>
</evidence>
<proteinExistence type="predicted"/>
<dbReference type="Proteomes" id="UP000178558">
    <property type="component" value="Unassembled WGS sequence"/>
</dbReference>
<dbReference type="PANTHER" id="PTHR44227:SF3">
    <property type="entry name" value="PROTEIN O-MANNOSYL-TRANSFERASE TMTC4"/>
    <property type="match status" value="1"/>
</dbReference>
<keyword evidence="4" id="KW-0812">Transmembrane</keyword>
<feature type="transmembrane region" description="Helical" evidence="4">
    <location>
        <begin position="239"/>
        <end position="256"/>
    </location>
</feature>
<keyword evidence="1" id="KW-0677">Repeat</keyword>
<dbReference type="EMBL" id="MGAQ01000010">
    <property type="protein sequence ID" value="OGK50832.1"/>
    <property type="molecule type" value="Genomic_DNA"/>
</dbReference>
<evidence type="ECO:0000313" key="7">
    <source>
        <dbReference type="Proteomes" id="UP000178558"/>
    </source>
</evidence>
<dbReference type="InterPro" id="IPR038731">
    <property type="entry name" value="RgtA/B/C-like"/>
</dbReference>
<dbReference type="Pfam" id="PF13181">
    <property type="entry name" value="TPR_8"/>
    <property type="match status" value="3"/>
</dbReference>
<dbReference type="SUPFAM" id="SSF48452">
    <property type="entry name" value="TPR-like"/>
    <property type="match status" value="1"/>
</dbReference>
<dbReference type="PANTHER" id="PTHR44227">
    <property type="match status" value="1"/>
</dbReference>
<evidence type="ECO:0000256" key="2">
    <source>
        <dbReference type="ARBA" id="ARBA00022803"/>
    </source>
</evidence>
<feature type="transmembrane region" description="Helical" evidence="4">
    <location>
        <begin position="64"/>
        <end position="81"/>
    </location>
</feature>
<comment type="caution">
    <text evidence="6">The sequence shown here is derived from an EMBL/GenBank/DDBJ whole genome shotgun (WGS) entry which is preliminary data.</text>
</comment>
<feature type="transmembrane region" description="Helical" evidence="4">
    <location>
        <begin position="134"/>
        <end position="151"/>
    </location>
</feature>
<protein>
    <recommendedName>
        <fullName evidence="5">Glycosyltransferase RgtA/B/C/D-like domain-containing protein</fullName>
    </recommendedName>
</protein>
<dbReference type="InterPro" id="IPR019734">
    <property type="entry name" value="TPR_rpt"/>
</dbReference>
<dbReference type="AlphaFoldDB" id="A0A1F7J5E7"/>
<dbReference type="SMART" id="SM00028">
    <property type="entry name" value="TPR"/>
    <property type="match status" value="4"/>
</dbReference>
<feature type="transmembrane region" description="Helical" evidence="4">
    <location>
        <begin position="354"/>
        <end position="371"/>
    </location>
</feature>
<evidence type="ECO:0000256" key="1">
    <source>
        <dbReference type="ARBA" id="ARBA00022737"/>
    </source>
</evidence>
<sequence>MEYANNLLKNKKIVFLTLTILVFIVYVNSLGNNFVVDDITSIVEKSQTESFKSLANKDLRSTQLVQYFTVINIFGPNSSVFRLANILFHLGSVYLVFLLLSILTTSTIAFVTASLFAVHPILTESVTWISGGPYVKHSFFILASLLCYVLSIKKRNVYLLSVLFFFLALFTSEKAIVFPFILMVYEIAFGSIQRHWKKIIPFFFLAFFFFFLVAFPALDSRLLEIQTKYDRKPIINNSLILIPYSISSYLELIIWPDKLSIYHSQIKISVLDYILRLSIFIGFLAAIAIAFKKNKHLFFWLFFFLISLSPTLSPFGINWIVAERYVYLGSLGIIFLAGYLLVKLIEKEKARNLGWALFIIIMIALMARTMVRNTDWKNSETLWLATVNSYPNYYQGHYSLGVEYEETGRLKEAQREYEIAIRLNSQEPRAYANLGSVYLKTNNTSKALEMSEKAVKLNPWAWEPYQNIGVIYYIRGAYDKAEAYTKKAIERLPKNSDRYIKASSELYFNLGAIYYQEGDRVKARKFFTKVLEFEPTNERTQKLLHDSALWSQ</sequence>
<reference evidence="6 7" key="1">
    <citation type="journal article" date="2016" name="Nat. Commun.">
        <title>Thousands of microbial genomes shed light on interconnected biogeochemical processes in an aquifer system.</title>
        <authorList>
            <person name="Anantharaman K."/>
            <person name="Brown C.T."/>
            <person name="Hug L.A."/>
            <person name="Sharon I."/>
            <person name="Castelle C.J."/>
            <person name="Probst A.J."/>
            <person name="Thomas B.C."/>
            <person name="Singh A."/>
            <person name="Wilkins M.J."/>
            <person name="Karaoz U."/>
            <person name="Brodie E.L."/>
            <person name="Williams K.H."/>
            <person name="Hubbard S.S."/>
            <person name="Banfield J.F."/>
        </authorList>
    </citation>
    <scope>NUCLEOTIDE SEQUENCE [LARGE SCALE GENOMIC DNA]</scope>
</reference>
<feature type="repeat" description="TPR" evidence="3">
    <location>
        <begin position="428"/>
        <end position="461"/>
    </location>
</feature>
<feature type="transmembrane region" description="Helical" evidence="4">
    <location>
        <begin position="199"/>
        <end position="218"/>
    </location>
</feature>
<organism evidence="6 7">
    <name type="scientific">Candidatus Roizmanbacteria bacterium RIFCSPLOWO2_01_FULL_40_42</name>
    <dbReference type="NCBI Taxonomy" id="1802066"/>
    <lineage>
        <taxon>Bacteria</taxon>
        <taxon>Candidatus Roizmaniibacteriota</taxon>
    </lineage>
</organism>
<evidence type="ECO:0000256" key="3">
    <source>
        <dbReference type="PROSITE-ProRule" id="PRU00339"/>
    </source>
</evidence>
<dbReference type="InterPro" id="IPR011990">
    <property type="entry name" value="TPR-like_helical_dom_sf"/>
</dbReference>
<feature type="transmembrane region" description="Helical" evidence="4">
    <location>
        <begin position="93"/>
        <end position="122"/>
    </location>
</feature>
<dbReference type="PROSITE" id="PS50293">
    <property type="entry name" value="TPR_REGION"/>
    <property type="match status" value="2"/>
</dbReference>
<dbReference type="InterPro" id="IPR052346">
    <property type="entry name" value="O-mannosyl-transferase_TMTC"/>
</dbReference>
<feature type="transmembrane region" description="Helical" evidence="4">
    <location>
        <begin position="158"/>
        <end position="187"/>
    </location>
</feature>
<dbReference type="InterPro" id="IPR013105">
    <property type="entry name" value="TPR_2"/>
</dbReference>
<keyword evidence="2 3" id="KW-0802">TPR repeat</keyword>
<accession>A0A1F7J5E7</accession>
<feature type="transmembrane region" description="Helical" evidence="4">
    <location>
        <begin position="268"/>
        <end position="291"/>
    </location>
</feature>